<keyword evidence="2" id="KW-1185">Reference proteome</keyword>
<comment type="caution">
    <text evidence="1">The sequence shown here is derived from an EMBL/GenBank/DDBJ whole genome shotgun (WGS) entry which is preliminary data.</text>
</comment>
<dbReference type="AlphaFoldDB" id="A0AAV4XGU6"/>
<evidence type="ECO:0000313" key="2">
    <source>
        <dbReference type="Proteomes" id="UP001054945"/>
    </source>
</evidence>
<organism evidence="1 2">
    <name type="scientific">Caerostris extrusa</name>
    <name type="common">Bark spider</name>
    <name type="synonym">Caerostris bankana</name>
    <dbReference type="NCBI Taxonomy" id="172846"/>
    <lineage>
        <taxon>Eukaryota</taxon>
        <taxon>Metazoa</taxon>
        <taxon>Ecdysozoa</taxon>
        <taxon>Arthropoda</taxon>
        <taxon>Chelicerata</taxon>
        <taxon>Arachnida</taxon>
        <taxon>Araneae</taxon>
        <taxon>Araneomorphae</taxon>
        <taxon>Entelegynae</taxon>
        <taxon>Araneoidea</taxon>
        <taxon>Araneidae</taxon>
        <taxon>Caerostris</taxon>
    </lineage>
</organism>
<dbReference type="EMBL" id="BPLR01000239">
    <property type="protein sequence ID" value="GIY93166.1"/>
    <property type="molecule type" value="Genomic_DNA"/>
</dbReference>
<reference evidence="1 2" key="1">
    <citation type="submission" date="2021-06" db="EMBL/GenBank/DDBJ databases">
        <title>Caerostris extrusa draft genome.</title>
        <authorList>
            <person name="Kono N."/>
            <person name="Arakawa K."/>
        </authorList>
    </citation>
    <scope>NUCLEOTIDE SEQUENCE [LARGE SCALE GENOMIC DNA]</scope>
</reference>
<proteinExistence type="predicted"/>
<gene>
    <name evidence="1" type="ORF">CEXT_240931</name>
</gene>
<dbReference type="Proteomes" id="UP001054945">
    <property type="component" value="Unassembled WGS sequence"/>
</dbReference>
<accession>A0AAV4XGU6</accession>
<sequence>MFLFRLVRAYYFKRCTWLHLKFTLLENRIGLRKKTKTAKLAFVLQLRSSVLSTLDVGETCVVDTSSLSTSSQNLAKTVKNKCFHRKMAPPRKKRRVKELFVE</sequence>
<protein>
    <submittedName>
        <fullName evidence="1">Uncharacterized protein</fullName>
    </submittedName>
</protein>
<name>A0AAV4XGU6_CAEEX</name>
<evidence type="ECO:0000313" key="1">
    <source>
        <dbReference type="EMBL" id="GIY93166.1"/>
    </source>
</evidence>